<dbReference type="SUPFAM" id="SSF55729">
    <property type="entry name" value="Acyl-CoA N-acyltransferases (Nat)"/>
    <property type="match status" value="1"/>
</dbReference>
<dbReference type="Pfam" id="PF13302">
    <property type="entry name" value="Acetyltransf_3"/>
    <property type="match status" value="1"/>
</dbReference>
<dbReference type="STRING" id="1185766.SAMN05216224_101378"/>
<comment type="caution">
    <text evidence="2">The sequence shown here is derived from an EMBL/GenBank/DDBJ whole genome shotgun (WGS) entry which is preliminary data.</text>
</comment>
<dbReference type="FunFam" id="3.40.630.30:FF:000047">
    <property type="entry name" value="Acetyltransferase, GNAT family"/>
    <property type="match status" value="1"/>
</dbReference>
<dbReference type="Gene3D" id="3.40.630.30">
    <property type="match status" value="1"/>
</dbReference>
<dbReference type="GO" id="GO:0005737">
    <property type="term" value="C:cytoplasm"/>
    <property type="evidence" value="ECO:0007669"/>
    <property type="project" value="TreeGrafter"/>
</dbReference>
<protein>
    <submittedName>
        <fullName evidence="2">GNAT family acetyltransferase</fullName>
    </submittedName>
</protein>
<keyword evidence="2" id="KW-0808">Transferase</keyword>
<accession>A0A074U665</accession>
<feature type="domain" description="N-acetyltransferase" evidence="1">
    <location>
        <begin position="36"/>
        <end position="190"/>
    </location>
</feature>
<dbReference type="InterPro" id="IPR000182">
    <property type="entry name" value="GNAT_dom"/>
</dbReference>
<dbReference type="OrthoDB" id="5295305at2"/>
<dbReference type="GO" id="GO:0008999">
    <property type="term" value="F:protein-N-terminal-alanine acetyltransferase activity"/>
    <property type="evidence" value="ECO:0007669"/>
    <property type="project" value="TreeGrafter"/>
</dbReference>
<keyword evidence="3" id="KW-1185">Reference proteome</keyword>
<reference evidence="2 3" key="1">
    <citation type="submission" date="2014-03" db="EMBL/GenBank/DDBJ databases">
        <title>The draft genome sequence of Thioclava dalianensis DLFJ1-1.</title>
        <authorList>
            <person name="Lai Q."/>
            <person name="Shao Z."/>
        </authorList>
    </citation>
    <scope>NUCLEOTIDE SEQUENCE [LARGE SCALE GENOMIC DNA]</scope>
    <source>
        <strain evidence="2 3">DLFJ1-1</strain>
    </source>
</reference>
<proteinExistence type="predicted"/>
<dbReference type="AlphaFoldDB" id="A0A074U665"/>
<dbReference type="EMBL" id="JHEH01000007">
    <property type="protein sequence ID" value="KEP70142.1"/>
    <property type="molecule type" value="Genomic_DNA"/>
</dbReference>
<dbReference type="InterPro" id="IPR016181">
    <property type="entry name" value="Acyl_CoA_acyltransferase"/>
</dbReference>
<organism evidence="2 3">
    <name type="scientific">Thioclava dalianensis</name>
    <dbReference type="NCBI Taxonomy" id="1185766"/>
    <lineage>
        <taxon>Bacteria</taxon>
        <taxon>Pseudomonadati</taxon>
        <taxon>Pseudomonadota</taxon>
        <taxon>Alphaproteobacteria</taxon>
        <taxon>Rhodobacterales</taxon>
        <taxon>Paracoccaceae</taxon>
        <taxon>Thioclava</taxon>
    </lineage>
</organism>
<dbReference type="PANTHER" id="PTHR43441">
    <property type="entry name" value="RIBOSOMAL-PROTEIN-SERINE ACETYLTRANSFERASE"/>
    <property type="match status" value="1"/>
</dbReference>
<gene>
    <name evidence="2" type="ORF">DL1_18590</name>
</gene>
<evidence type="ECO:0000313" key="2">
    <source>
        <dbReference type="EMBL" id="KEP70142.1"/>
    </source>
</evidence>
<dbReference type="GO" id="GO:1990189">
    <property type="term" value="F:protein N-terminal-serine acetyltransferase activity"/>
    <property type="evidence" value="ECO:0007669"/>
    <property type="project" value="TreeGrafter"/>
</dbReference>
<sequence>MGLEWERQFGAPLRNWRAPVHPADDERVARIDGRFMRLERLRPDHAEALFAQYQDAPEVWDYMPNGPFETADALRTWIASIADSRDPLFFAVIDLQTDTAKGVLSYLRIVPEIGSIELGWISLAPALQGTPAATEAFIATIRWAFEAGYRRFEWKCDALNLASRRAALRLGLSYEGVFRQATIYKGRNRDTAWFAAIDAEWPALSSAYDRWLAHSNFDLTGQQIARLSVLTAPVLVARDPVFDAQAGSDRGT</sequence>
<evidence type="ECO:0000313" key="3">
    <source>
        <dbReference type="Proteomes" id="UP000027725"/>
    </source>
</evidence>
<dbReference type="PANTHER" id="PTHR43441:SF2">
    <property type="entry name" value="FAMILY ACETYLTRANSFERASE, PUTATIVE (AFU_ORTHOLOGUE AFUA_7G00850)-RELATED"/>
    <property type="match status" value="1"/>
</dbReference>
<dbReference type="eggNOG" id="COG1670">
    <property type="taxonomic scope" value="Bacteria"/>
</dbReference>
<dbReference type="Proteomes" id="UP000027725">
    <property type="component" value="Unassembled WGS sequence"/>
</dbReference>
<dbReference type="PROSITE" id="PS51186">
    <property type="entry name" value="GNAT"/>
    <property type="match status" value="1"/>
</dbReference>
<evidence type="ECO:0000259" key="1">
    <source>
        <dbReference type="PROSITE" id="PS51186"/>
    </source>
</evidence>
<name>A0A074U665_9RHOB</name>
<dbReference type="InterPro" id="IPR051908">
    <property type="entry name" value="Ribosomal_N-acetyltransferase"/>
</dbReference>
<dbReference type="RefSeq" id="WP_051693416.1">
    <property type="nucleotide sequence ID" value="NZ_FOVB01000001.1"/>
</dbReference>